<feature type="compositionally biased region" description="Polar residues" evidence="7">
    <location>
        <begin position="27"/>
        <end position="38"/>
    </location>
</feature>
<evidence type="ECO:0000256" key="6">
    <source>
        <dbReference type="ARBA" id="ARBA00023136"/>
    </source>
</evidence>
<reference evidence="9 10" key="1">
    <citation type="submission" date="2024-07" db="EMBL/GenBank/DDBJ databases">
        <title>Section-level genome sequencing and comparative genomics of Aspergillus sections Usti and Cavernicolus.</title>
        <authorList>
            <consortium name="Lawrence Berkeley National Laboratory"/>
            <person name="Nybo J.L."/>
            <person name="Vesth T.C."/>
            <person name="Theobald S."/>
            <person name="Frisvad J.C."/>
            <person name="Larsen T.O."/>
            <person name="Kjaerboelling I."/>
            <person name="Rothschild-Mancinelli K."/>
            <person name="Lyhne E.K."/>
            <person name="Kogle M.E."/>
            <person name="Barry K."/>
            <person name="Clum A."/>
            <person name="Na H."/>
            <person name="Ledsgaard L."/>
            <person name="Lin J."/>
            <person name="Lipzen A."/>
            <person name="Kuo A."/>
            <person name="Riley R."/>
            <person name="Mondo S."/>
            <person name="Labutti K."/>
            <person name="Haridas S."/>
            <person name="Pangalinan J."/>
            <person name="Salamov A.A."/>
            <person name="Simmons B.A."/>
            <person name="Magnuson J.K."/>
            <person name="Chen J."/>
            <person name="Drula E."/>
            <person name="Henrissat B."/>
            <person name="Wiebenga A."/>
            <person name="Lubbers R.J."/>
            <person name="Gomes A.C."/>
            <person name="Makela M.R."/>
            <person name="Stajich J."/>
            <person name="Grigoriev I.V."/>
            <person name="Mortensen U.H."/>
            <person name="De Vries R.P."/>
            <person name="Baker S.E."/>
            <person name="Andersen M.R."/>
        </authorList>
    </citation>
    <scope>NUCLEOTIDE SEQUENCE [LARGE SCALE GENOMIC DNA]</scope>
    <source>
        <strain evidence="9 10">CBS 123904</strain>
    </source>
</reference>
<gene>
    <name evidence="9" type="ORF">BJY01DRAFT_203763</name>
</gene>
<comment type="similarity">
    <text evidence="2">Belongs to the SLC29A/ENT transporter (TC 2.A.57) family.</text>
</comment>
<dbReference type="PRINTS" id="PR01130">
    <property type="entry name" value="DERENTRNSPRT"/>
</dbReference>
<dbReference type="EMBL" id="JBFXLU010000008">
    <property type="protein sequence ID" value="KAL2856058.1"/>
    <property type="molecule type" value="Genomic_DNA"/>
</dbReference>
<sequence length="445" mass="49100">MDRIRKWLSPSAAAYEPIEERSDFENEPNSPTSQDQSRLPFSRPVYWVFFILGVSMLWAWNMFLAAAPFFRQRFQSNTWATTHYQSSILTVSTVTNLTSSFVLAKVQQSASYPRRIIVSLLINIAVFTLLAFSTIVLKDASVIVYFGLLMVMVFGASMATGINQNGVFAYVSGFGREEYTQAIMSGQGVAGVLPCLAQMLSGLAVPEQGEEQTLDTSWKSAFACFITATGVSSLTLVAFVWLTKRQALHIIDDNSESSNNDEALPTKTVSLWTLFSRLRLPAISIFLCFVVTMVFPVYTSQIESVRDKSDASRLFQSSAFIPLAFLFWNIGDLLARMLVINPRYSLAHRPWALLALSIARAGFIPLYQLCNIGGRGATVESDFFYLFIVQLLFGATNGYLSSCCMMGASYWVSAEEREPAGGFMSLMLVGGLAAGSLLSFFASGT</sequence>
<evidence type="ECO:0000256" key="2">
    <source>
        <dbReference type="ARBA" id="ARBA00007965"/>
    </source>
</evidence>
<organism evidence="9 10">
    <name type="scientific">Aspergillus pseudoustus</name>
    <dbReference type="NCBI Taxonomy" id="1810923"/>
    <lineage>
        <taxon>Eukaryota</taxon>
        <taxon>Fungi</taxon>
        <taxon>Dikarya</taxon>
        <taxon>Ascomycota</taxon>
        <taxon>Pezizomycotina</taxon>
        <taxon>Eurotiomycetes</taxon>
        <taxon>Eurotiomycetidae</taxon>
        <taxon>Eurotiales</taxon>
        <taxon>Aspergillaceae</taxon>
        <taxon>Aspergillus</taxon>
        <taxon>Aspergillus subgen. Nidulantes</taxon>
    </lineage>
</organism>
<name>A0ABR4KUU3_9EURO</name>
<dbReference type="InterPro" id="IPR002259">
    <property type="entry name" value="Eqnu_transpt"/>
</dbReference>
<evidence type="ECO:0000256" key="1">
    <source>
        <dbReference type="ARBA" id="ARBA00004141"/>
    </source>
</evidence>
<accession>A0ABR4KUU3</accession>
<evidence type="ECO:0000256" key="4">
    <source>
        <dbReference type="ARBA" id="ARBA00022692"/>
    </source>
</evidence>
<feature type="transmembrane region" description="Helical" evidence="8">
    <location>
        <begin position="45"/>
        <end position="70"/>
    </location>
</feature>
<evidence type="ECO:0000313" key="9">
    <source>
        <dbReference type="EMBL" id="KAL2856058.1"/>
    </source>
</evidence>
<comment type="caution">
    <text evidence="9">The sequence shown here is derived from an EMBL/GenBank/DDBJ whole genome shotgun (WGS) entry which is preliminary data.</text>
</comment>
<proteinExistence type="inferred from homology"/>
<feature type="transmembrane region" description="Helical" evidence="8">
    <location>
        <begin position="220"/>
        <end position="242"/>
    </location>
</feature>
<dbReference type="PIRSF" id="PIRSF016379">
    <property type="entry name" value="ENT"/>
    <property type="match status" value="1"/>
</dbReference>
<evidence type="ECO:0000256" key="5">
    <source>
        <dbReference type="ARBA" id="ARBA00022989"/>
    </source>
</evidence>
<evidence type="ECO:0000256" key="3">
    <source>
        <dbReference type="ARBA" id="ARBA00022448"/>
    </source>
</evidence>
<keyword evidence="4 8" id="KW-0812">Transmembrane</keyword>
<feature type="transmembrane region" description="Helical" evidence="8">
    <location>
        <begin position="182"/>
        <end position="200"/>
    </location>
</feature>
<comment type="subcellular location">
    <subcellularLocation>
        <location evidence="1">Membrane</location>
        <topology evidence="1">Multi-pass membrane protein</topology>
    </subcellularLocation>
</comment>
<feature type="transmembrane region" description="Helical" evidence="8">
    <location>
        <begin position="280"/>
        <end position="299"/>
    </location>
</feature>
<keyword evidence="6 8" id="KW-0472">Membrane</keyword>
<feature type="transmembrane region" description="Helical" evidence="8">
    <location>
        <begin position="143"/>
        <end position="162"/>
    </location>
</feature>
<evidence type="ECO:0000313" key="10">
    <source>
        <dbReference type="Proteomes" id="UP001610446"/>
    </source>
</evidence>
<dbReference type="Pfam" id="PF01733">
    <property type="entry name" value="Nucleoside_tran"/>
    <property type="match status" value="2"/>
</dbReference>
<feature type="transmembrane region" description="Helical" evidence="8">
    <location>
        <begin position="384"/>
        <end position="411"/>
    </location>
</feature>
<evidence type="ECO:0000256" key="7">
    <source>
        <dbReference type="SAM" id="MobiDB-lite"/>
    </source>
</evidence>
<keyword evidence="5 8" id="KW-1133">Transmembrane helix</keyword>
<feature type="transmembrane region" description="Helical" evidence="8">
    <location>
        <begin position="82"/>
        <end position="104"/>
    </location>
</feature>
<keyword evidence="3" id="KW-0813">Transport</keyword>
<keyword evidence="10" id="KW-1185">Reference proteome</keyword>
<dbReference type="SUPFAM" id="SSF103473">
    <property type="entry name" value="MFS general substrate transporter"/>
    <property type="match status" value="1"/>
</dbReference>
<feature type="transmembrane region" description="Helical" evidence="8">
    <location>
        <begin position="423"/>
        <end position="442"/>
    </location>
</feature>
<protein>
    <submittedName>
        <fullName evidence="9">Nucleoside transporter-domain-containing protein</fullName>
    </submittedName>
</protein>
<feature type="region of interest" description="Disordered" evidence="7">
    <location>
        <begin position="19"/>
        <end position="38"/>
    </location>
</feature>
<feature type="transmembrane region" description="Helical" evidence="8">
    <location>
        <begin position="116"/>
        <end position="137"/>
    </location>
</feature>
<dbReference type="InterPro" id="IPR036259">
    <property type="entry name" value="MFS_trans_sf"/>
</dbReference>
<dbReference type="Proteomes" id="UP001610446">
    <property type="component" value="Unassembled WGS sequence"/>
</dbReference>
<evidence type="ECO:0000256" key="8">
    <source>
        <dbReference type="SAM" id="Phobius"/>
    </source>
</evidence>
<dbReference type="PANTHER" id="PTHR10332:SF88">
    <property type="entry name" value="EQUILIBRATIVE NUCLEOSIDE TRANSPORTER 1, ISOFORM A"/>
    <property type="match status" value="1"/>
</dbReference>
<dbReference type="PANTHER" id="PTHR10332">
    <property type="entry name" value="EQUILIBRATIVE NUCLEOSIDE TRANSPORTER"/>
    <property type="match status" value="1"/>
</dbReference>
<feature type="transmembrane region" description="Helical" evidence="8">
    <location>
        <begin position="319"/>
        <end position="339"/>
    </location>
</feature>